<keyword evidence="4" id="KW-0732">Signal</keyword>
<dbReference type="InterPro" id="IPR037066">
    <property type="entry name" value="Plug_dom_sf"/>
</dbReference>
<evidence type="ECO:0000313" key="6">
    <source>
        <dbReference type="EMBL" id="PSK91567.1"/>
    </source>
</evidence>
<dbReference type="OrthoDB" id="606851at2"/>
<evidence type="ECO:0000313" key="7">
    <source>
        <dbReference type="Proteomes" id="UP000240572"/>
    </source>
</evidence>
<dbReference type="Pfam" id="PF14905">
    <property type="entry name" value="OMP_b-brl_3"/>
    <property type="match status" value="1"/>
</dbReference>
<dbReference type="Proteomes" id="UP000240572">
    <property type="component" value="Unassembled WGS sequence"/>
</dbReference>
<dbReference type="EMBL" id="PYGD01000005">
    <property type="protein sequence ID" value="PSK91567.1"/>
    <property type="molecule type" value="Genomic_DNA"/>
</dbReference>
<name>A0A2P8D2W1_9BACT</name>
<feature type="chain" id="PRO_5015194316" evidence="4">
    <location>
        <begin position="19"/>
        <end position="802"/>
    </location>
</feature>
<dbReference type="Gene3D" id="2.60.40.1120">
    <property type="entry name" value="Carboxypeptidase-like, regulatory domain"/>
    <property type="match status" value="1"/>
</dbReference>
<dbReference type="InterPro" id="IPR013784">
    <property type="entry name" value="Carb-bd-like_fold"/>
</dbReference>
<gene>
    <name evidence="6" type="ORF">B0I18_105150</name>
</gene>
<protein>
    <submittedName>
        <fullName evidence="6">Outer membrane receptor protein involved in Fe transport</fullName>
    </submittedName>
</protein>
<dbReference type="AlphaFoldDB" id="A0A2P8D2W1"/>
<keyword evidence="6" id="KW-0675">Receptor</keyword>
<evidence type="ECO:0000256" key="3">
    <source>
        <dbReference type="ARBA" id="ARBA00023237"/>
    </source>
</evidence>
<accession>A0A2P8D2W1</accession>
<feature type="domain" description="Outer membrane protein beta-barrel" evidence="5">
    <location>
        <begin position="375"/>
        <end position="776"/>
    </location>
</feature>
<proteinExistence type="predicted"/>
<sequence length="802" mass="90104">MKSWIILLISCITLPVCAQPFTITGKVTGVRGMPLPFCSIVLEQKAGRVLKGTLTDSSGSFSLDGVAAGSYRVTVSLVGYRSVSTDVFEVKDADYRLPDLELIRLGEQLADVQVTARMPLLEVQPDKMVMDIEHNVLATGSSAWELLRKAPSVTTGKDDNILLKGAGCTIYIDGRPVYLAGDQLVQYLKGLPADAISKIEIITNPSSRYDAAGSTGIINIKLKKNKAYGTNGTLNASLGRGRYFRQNGGFSLNYRNSKINLFGNGYLGHSESFNQLNYNSIVRNDTNIVYQDRSRYWHPFATNASFKAGLNYALSSKTTAGLLINGYVDRSKATNDGHTTLSDKNKQPYQFIDALTSDSSRSENIMYNLNFQTLLDTVGSELNIDLDYGHYNSRETSRNDNLFFDRGGNAIRDPYIFRTGKPSRVTIRSGKLDFTRYFSKQLKLEAGMKSSWVTTDNNLLADSTGDKGAWIPDRNRSNHFIYKENINAAYATATYSLEKTAIQIGLRVEQTISTGNSITTGQVQERHYLDWFPGLFITRTIDTRNQVSFSYTRRINRPGYESLNPFTDYIDPYTLFVGNPFLRSSYSNALELKHAWKEILFTALSYRMDTDVETEVIRQDQQTGITTNTKENAASARALRLDITLSLPVTSWWQSDNNANIAFNKNYSAIPGFAYNQEAMAASFSTNHTFTFGKYKIQTDIYYGMPTRNGLARLRCYYGWNLGIQRLLLKDRLTLKVNATNIIGPNAYRAHITGNGLDIKWTNEWEGRRVYFSLAWKFGNSNVKEGRVRNTASQEEKNRITR</sequence>
<dbReference type="InterPro" id="IPR041700">
    <property type="entry name" value="OMP_b-brl_3"/>
</dbReference>
<dbReference type="SUPFAM" id="SSF56935">
    <property type="entry name" value="Porins"/>
    <property type="match status" value="1"/>
</dbReference>
<dbReference type="GO" id="GO:0030246">
    <property type="term" value="F:carbohydrate binding"/>
    <property type="evidence" value="ECO:0007669"/>
    <property type="project" value="InterPro"/>
</dbReference>
<dbReference type="Pfam" id="PF13620">
    <property type="entry name" value="CarboxypepD_reg"/>
    <property type="match status" value="1"/>
</dbReference>
<keyword evidence="3" id="KW-0998">Cell outer membrane</keyword>
<comment type="subcellular location">
    <subcellularLocation>
        <location evidence="1">Cell outer membrane</location>
    </subcellularLocation>
</comment>
<evidence type="ECO:0000256" key="4">
    <source>
        <dbReference type="SAM" id="SignalP"/>
    </source>
</evidence>
<feature type="signal peptide" evidence="4">
    <location>
        <begin position="1"/>
        <end position="18"/>
    </location>
</feature>
<keyword evidence="2" id="KW-0472">Membrane</keyword>
<organism evidence="6 7">
    <name type="scientific">Taibaiella chishuiensis</name>
    <dbReference type="NCBI Taxonomy" id="1434707"/>
    <lineage>
        <taxon>Bacteria</taxon>
        <taxon>Pseudomonadati</taxon>
        <taxon>Bacteroidota</taxon>
        <taxon>Chitinophagia</taxon>
        <taxon>Chitinophagales</taxon>
        <taxon>Chitinophagaceae</taxon>
        <taxon>Taibaiella</taxon>
    </lineage>
</organism>
<evidence type="ECO:0000256" key="2">
    <source>
        <dbReference type="ARBA" id="ARBA00023136"/>
    </source>
</evidence>
<dbReference type="PANTHER" id="PTHR40980:SF4">
    <property type="entry name" value="TONB-DEPENDENT RECEPTOR-LIKE BETA-BARREL DOMAIN-CONTAINING PROTEIN"/>
    <property type="match status" value="1"/>
</dbReference>
<evidence type="ECO:0000256" key="1">
    <source>
        <dbReference type="ARBA" id="ARBA00004442"/>
    </source>
</evidence>
<keyword evidence="7" id="KW-1185">Reference proteome</keyword>
<dbReference type="InterPro" id="IPR036942">
    <property type="entry name" value="Beta-barrel_TonB_sf"/>
</dbReference>
<dbReference type="RefSeq" id="WP_106523466.1">
    <property type="nucleotide sequence ID" value="NZ_PYGD01000005.1"/>
</dbReference>
<comment type="caution">
    <text evidence="6">The sequence shown here is derived from an EMBL/GenBank/DDBJ whole genome shotgun (WGS) entry which is preliminary data.</text>
</comment>
<reference evidence="6 7" key="1">
    <citation type="submission" date="2018-03" db="EMBL/GenBank/DDBJ databases">
        <title>Genomic Encyclopedia of Type Strains, Phase III (KMG-III): the genomes of soil and plant-associated and newly described type strains.</title>
        <authorList>
            <person name="Whitman W."/>
        </authorList>
    </citation>
    <scope>NUCLEOTIDE SEQUENCE [LARGE SCALE GENOMIC DNA]</scope>
    <source>
        <strain evidence="6 7">CGMCC 1.12700</strain>
    </source>
</reference>
<evidence type="ECO:0000259" key="5">
    <source>
        <dbReference type="Pfam" id="PF14905"/>
    </source>
</evidence>
<dbReference type="Gene3D" id="2.170.130.10">
    <property type="entry name" value="TonB-dependent receptor, plug domain"/>
    <property type="match status" value="1"/>
</dbReference>
<dbReference type="SUPFAM" id="SSF49452">
    <property type="entry name" value="Starch-binding domain-like"/>
    <property type="match status" value="1"/>
</dbReference>
<dbReference type="PANTHER" id="PTHR40980">
    <property type="entry name" value="PLUG DOMAIN-CONTAINING PROTEIN"/>
    <property type="match status" value="1"/>
</dbReference>
<dbReference type="GO" id="GO:0009279">
    <property type="term" value="C:cell outer membrane"/>
    <property type="evidence" value="ECO:0007669"/>
    <property type="project" value="UniProtKB-SubCell"/>
</dbReference>
<dbReference type="Gene3D" id="2.40.170.20">
    <property type="entry name" value="TonB-dependent receptor, beta-barrel domain"/>
    <property type="match status" value="1"/>
</dbReference>